<feature type="domain" description="MoaB/Mog" evidence="7">
    <location>
        <begin position="468"/>
        <end position="605"/>
    </location>
</feature>
<evidence type="ECO:0000256" key="6">
    <source>
        <dbReference type="SAM" id="MobiDB-lite"/>
    </source>
</evidence>
<comment type="function">
    <text evidence="1 5">Catalyzes the insertion of molybdate into adenylated molybdopterin with the concomitant release of AMP.</text>
</comment>
<dbReference type="SUPFAM" id="SSF63882">
    <property type="entry name" value="MoeA N-terminal region -like"/>
    <property type="match status" value="1"/>
</dbReference>
<proteinExistence type="inferred from homology"/>
<dbReference type="InterPro" id="IPR029044">
    <property type="entry name" value="Nucleotide-diphossugar_trans"/>
</dbReference>
<dbReference type="GO" id="GO:0016740">
    <property type="term" value="F:transferase activity"/>
    <property type="evidence" value="ECO:0007669"/>
    <property type="project" value="UniProtKB-KW"/>
</dbReference>
<dbReference type="Gene3D" id="3.90.105.10">
    <property type="entry name" value="Molybdopterin biosynthesis moea protein, domain 2"/>
    <property type="match status" value="1"/>
</dbReference>
<dbReference type="Gene3D" id="2.170.190.11">
    <property type="entry name" value="Molybdopterin biosynthesis moea protein, domain 3"/>
    <property type="match status" value="1"/>
</dbReference>
<comment type="pathway">
    <text evidence="5">Cofactor biosynthesis; molybdopterin biosynthesis.</text>
</comment>
<dbReference type="Gene3D" id="3.90.550.10">
    <property type="entry name" value="Spore Coat Polysaccharide Biosynthesis Protein SpsA, Chain A"/>
    <property type="match status" value="1"/>
</dbReference>
<dbReference type="EMBL" id="JBIRUQ010000005">
    <property type="protein sequence ID" value="MFI1463477.1"/>
    <property type="molecule type" value="Genomic_DNA"/>
</dbReference>
<dbReference type="SMART" id="SM00852">
    <property type="entry name" value="MoCF_biosynth"/>
    <property type="match status" value="1"/>
</dbReference>
<protein>
    <recommendedName>
        <fullName evidence="5">Molybdopterin molybdenumtransferase</fullName>
        <ecNumber evidence="5">2.10.1.1</ecNumber>
    </recommendedName>
</protein>
<feature type="compositionally biased region" description="Low complexity" evidence="6">
    <location>
        <begin position="253"/>
        <end position="275"/>
    </location>
</feature>
<feature type="region of interest" description="Disordered" evidence="6">
    <location>
        <begin position="412"/>
        <end position="434"/>
    </location>
</feature>
<accession>A0ABW7TTF1</accession>
<dbReference type="PANTHER" id="PTHR10192:SF5">
    <property type="entry name" value="GEPHYRIN"/>
    <property type="match status" value="1"/>
</dbReference>
<evidence type="ECO:0000256" key="1">
    <source>
        <dbReference type="ARBA" id="ARBA00002901"/>
    </source>
</evidence>
<gene>
    <name evidence="8" type="ORF">ACH4WX_22390</name>
</gene>
<dbReference type="Proteomes" id="UP001611263">
    <property type="component" value="Unassembled WGS sequence"/>
</dbReference>
<comment type="catalytic activity">
    <reaction evidence="4">
        <text>adenylyl-molybdopterin + molybdate = Mo-molybdopterin + AMP + H(+)</text>
        <dbReference type="Rhea" id="RHEA:35047"/>
        <dbReference type="ChEBI" id="CHEBI:15378"/>
        <dbReference type="ChEBI" id="CHEBI:36264"/>
        <dbReference type="ChEBI" id="CHEBI:62727"/>
        <dbReference type="ChEBI" id="CHEBI:71302"/>
        <dbReference type="ChEBI" id="CHEBI:456215"/>
        <dbReference type="EC" id="2.10.1.1"/>
    </reaction>
</comment>
<comment type="cofactor">
    <cofactor evidence="5">
        <name>Mg(2+)</name>
        <dbReference type="ChEBI" id="CHEBI:18420"/>
    </cofactor>
</comment>
<evidence type="ECO:0000256" key="5">
    <source>
        <dbReference type="RuleBase" id="RU365090"/>
    </source>
</evidence>
<evidence type="ECO:0000313" key="8">
    <source>
        <dbReference type="EMBL" id="MFI1463477.1"/>
    </source>
</evidence>
<dbReference type="Pfam" id="PF00994">
    <property type="entry name" value="MoCF_biosynth"/>
    <property type="match status" value="1"/>
</dbReference>
<keyword evidence="9" id="KW-1185">Reference proteome</keyword>
<keyword evidence="3 5" id="KW-0500">Molybdenum</keyword>
<dbReference type="PANTHER" id="PTHR10192">
    <property type="entry name" value="MOLYBDOPTERIN BIOSYNTHESIS PROTEIN"/>
    <property type="match status" value="1"/>
</dbReference>
<dbReference type="InterPro" id="IPR038987">
    <property type="entry name" value="MoeA-like"/>
</dbReference>
<dbReference type="InterPro" id="IPR036425">
    <property type="entry name" value="MoaB/Mog-like_dom_sf"/>
</dbReference>
<dbReference type="InterPro" id="IPR001453">
    <property type="entry name" value="MoaB/Mog_dom"/>
</dbReference>
<feature type="region of interest" description="Disordered" evidence="6">
    <location>
        <begin position="196"/>
        <end position="299"/>
    </location>
</feature>
<evidence type="ECO:0000259" key="7">
    <source>
        <dbReference type="SMART" id="SM00852"/>
    </source>
</evidence>
<evidence type="ECO:0000256" key="3">
    <source>
        <dbReference type="ARBA" id="ARBA00022505"/>
    </source>
</evidence>
<sequence>MPNSAPAPDVIVLAGGRASRMGGVDKPGLVVGGRSMLETALAAAGPGRTVVVGPPRPELAASILQTREPEPGSGPVAAIAAGVAALGTEVTAHVVVLAADMPFLTPAVIGELLQQSADFDAVFAADGNGRPQYLIGVWRYEALAARLRELDTVVNQPMKALVPRHTKMVTLAGVDDCDTPGEIDAARAALGTNRVPAWHAGHGGPHSAADGTADGSGDHATSRTGTAETPDDDRGGAGHSGSSGTVGIPPAPAAGDAGPATPGAPAARGIGTPIPTTTAQPVPGTQHPAAGVRGPAGGSPLPLDQAREALCESLSRLPEHRYELSAARGAALAAPLGALGALPRFDVSAMDGYAVRGDGPWELRADIGFAGGQRPDGLHPGEAVRIATGAQVPEGTTRVLRDEFARYDGRLHRLPDTPERSDIRRRGEDRTPGDVIAPAGSVVTAALVSAAAAVEVTTATVRGPVRARVVMTGDEIRSTGPLQAGQTRDSIGPILPALLAAQGVHTLDQVHLRDTSHGFDQVLATATDCDLLVVVGATGGGAADQLRGALDRARARILVPRLALRPGGSTVAAELPSITTVLGLPGNPFAAVATLLTLTPAIVAGRTGAHPPRPLIGPLHNATEIAGPVTRIVPARSATDGGWIGDPTIRTAHLGGLVDRDGVVIVPTDAHDGTLVEFIPAPR</sequence>
<evidence type="ECO:0000313" key="9">
    <source>
        <dbReference type="Proteomes" id="UP001611263"/>
    </source>
</evidence>
<dbReference type="Gene3D" id="3.40.980.10">
    <property type="entry name" value="MoaB/Mog-like domain"/>
    <property type="match status" value="1"/>
</dbReference>
<organism evidence="8 9">
    <name type="scientific">Nocardia carnea</name>
    <dbReference type="NCBI Taxonomy" id="37328"/>
    <lineage>
        <taxon>Bacteria</taxon>
        <taxon>Bacillati</taxon>
        <taxon>Actinomycetota</taxon>
        <taxon>Actinomycetes</taxon>
        <taxon>Mycobacteriales</taxon>
        <taxon>Nocardiaceae</taxon>
        <taxon>Nocardia</taxon>
    </lineage>
</organism>
<dbReference type="Pfam" id="PF12804">
    <property type="entry name" value="NTP_transf_3"/>
    <property type="match status" value="1"/>
</dbReference>
<dbReference type="InterPro" id="IPR036135">
    <property type="entry name" value="MoeA_linker/N_sf"/>
</dbReference>
<keyword evidence="5 8" id="KW-0808">Transferase</keyword>
<keyword evidence="5" id="KW-0479">Metal-binding</keyword>
<dbReference type="EC" id="2.10.1.1" evidence="5"/>
<dbReference type="InterPro" id="IPR025877">
    <property type="entry name" value="MobA-like_NTP_Trfase"/>
</dbReference>
<comment type="caution">
    <text evidence="8">The sequence shown here is derived from an EMBL/GenBank/DDBJ whole genome shotgun (WGS) entry which is preliminary data.</text>
</comment>
<dbReference type="InterPro" id="IPR005110">
    <property type="entry name" value="MoeA_linker/N"/>
</dbReference>
<name>A0ABW7TTF1_9NOCA</name>
<dbReference type="SUPFAM" id="SSF53218">
    <property type="entry name" value="Molybdenum cofactor biosynthesis proteins"/>
    <property type="match status" value="1"/>
</dbReference>
<dbReference type="GeneID" id="93509681"/>
<evidence type="ECO:0000256" key="2">
    <source>
        <dbReference type="ARBA" id="ARBA00010763"/>
    </source>
</evidence>
<feature type="compositionally biased region" description="Basic and acidic residues" evidence="6">
    <location>
        <begin position="412"/>
        <end position="432"/>
    </location>
</feature>
<dbReference type="RefSeq" id="WP_231508381.1">
    <property type="nucleotide sequence ID" value="NZ_JBIRUQ010000005.1"/>
</dbReference>
<comment type="similarity">
    <text evidence="2 5">Belongs to the MoeA family.</text>
</comment>
<dbReference type="SUPFAM" id="SSF53448">
    <property type="entry name" value="Nucleotide-diphospho-sugar transferases"/>
    <property type="match status" value="1"/>
</dbReference>
<reference evidence="8 9" key="1">
    <citation type="submission" date="2024-10" db="EMBL/GenBank/DDBJ databases">
        <title>The Natural Products Discovery Center: Release of the First 8490 Sequenced Strains for Exploring Actinobacteria Biosynthetic Diversity.</title>
        <authorList>
            <person name="Kalkreuter E."/>
            <person name="Kautsar S.A."/>
            <person name="Yang D."/>
            <person name="Bader C.D."/>
            <person name="Teijaro C.N."/>
            <person name="Fluegel L."/>
            <person name="Davis C.M."/>
            <person name="Simpson J.R."/>
            <person name="Lauterbach L."/>
            <person name="Steele A.D."/>
            <person name="Gui C."/>
            <person name="Meng S."/>
            <person name="Li G."/>
            <person name="Viehrig K."/>
            <person name="Ye F."/>
            <person name="Su P."/>
            <person name="Kiefer A.F."/>
            <person name="Nichols A."/>
            <person name="Cepeda A.J."/>
            <person name="Yan W."/>
            <person name="Fan B."/>
            <person name="Jiang Y."/>
            <person name="Adhikari A."/>
            <person name="Zheng C.-J."/>
            <person name="Schuster L."/>
            <person name="Cowan T.M."/>
            <person name="Smanski M.J."/>
            <person name="Chevrette M.G."/>
            <person name="De Carvalho L.P.S."/>
            <person name="Shen B."/>
        </authorList>
    </citation>
    <scope>NUCLEOTIDE SEQUENCE [LARGE SCALE GENOMIC DNA]</scope>
    <source>
        <strain evidence="8 9">NPDC020568</strain>
    </source>
</reference>
<dbReference type="Pfam" id="PF03453">
    <property type="entry name" value="MoeA_N"/>
    <property type="match status" value="1"/>
</dbReference>
<keyword evidence="5" id="KW-0460">Magnesium</keyword>
<evidence type="ECO:0000256" key="4">
    <source>
        <dbReference type="ARBA" id="ARBA00047317"/>
    </source>
</evidence>
<keyword evidence="5" id="KW-0501">Molybdenum cofactor biosynthesis</keyword>